<dbReference type="Proteomes" id="UP001485043">
    <property type="component" value="Unassembled WGS sequence"/>
</dbReference>
<dbReference type="AlphaFoldDB" id="A0AAW1T9T1"/>
<evidence type="ECO:0000256" key="2">
    <source>
        <dbReference type="ARBA" id="ARBA00022786"/>
    </source>
</evidence>
<comment type="caution">
    <text evidence="5">The sequence shown here is derived from an EMBL/GenBank/DDBJ whole genome shotgun (WGS) entry which is preliminary data.</text>
</comment>
<evidence type="ECO:0000313" key="6">
    <source>
        <dbReference type="Proteomes" id="UP001485043"/>
    </source>
</evidence>
<comment type="pathway">
    <text evidence="1">Protein modification; protein ubiquitination.</text>
</comment>
<dbReference type="Gene3D" id="1.20.1280.50">
    <property type="match status" value="1"/>
</dbReference>
<evidence type="ECO:0000256" key="3">
    <source>
        <dbReference type="SAM" id="MobiDB-lite"/>
    </source>
</evidence>
<evidence type="ECO:0000256" key="1">
    <source>
        <dbReference type="ARBA" id="ARBA00004906"/>
    </source>
</evidence>
<dbReference type="PANTHER" id="PTHR46550:SF1">
    <property type="entry name" value="F-BOX PROTEIN 3"/>
    <property type="match status" value="1"/>
</dbReference>
<protein>
    <recommendedName>
        <fullName evidence="4">F-box domain-containing protein</fullName>
    </recommendedName>
</protein>
<evidence type="ECO:0000259" key="4">
    <source>
        <dbReference type="PROSITE" id="PS50181"/>
    </source>
</evidence>
<dbReference type="GO" id="GO:0005737">
    <property type="term" value="C:cytoplasm"/>
    <property type="evidence" value="ECO:0007669"/>
    <property type="project" value="TreeGrafter"/>
</dbReference>
<gene>
    <name evidence="5" type="ORF">WJX84_008311</name>
</gene>
<feature type="domain" description="F-box" evidence="4">
    <location>
        <begin position="80"/>
        <end position="126"/>
    </location>
</feature>
<proteinExistence type="predicted"/>
<dbReference type="PANTHER" id="PTHR46550">
    <property type="entry name" value="F-BOX ONLY PROTEIN 3"/>
    <property type="match status" value="1"/>
</dbReference>
<evidence type="ECO:0000313" key="5">
    <source>
        <dbReference type="EMBL" id="KAK9866531.1"/>
    </source>
</evidence>
<name>A0AAW1T9T1_9CHLO</name>
<feature type="region of interest" description="Disordered" evidence="3">
    <location>
        <begin position="17"/>
        <end position="74"/>
    </location>
</feature>
<dbReference type="EMBL" id="JALJOV010000154">
    <property type="protein sequence ID" value="KAK9866531.1"/>
    <property type="molecule type" value="Genomic_DNA"/>
</dbReference>
<organism evidence="5 6">
    <name type="scientific">Apatococcus fuscideae</name>
    <dbReference type="NCBI Taxonomy" id="2026836"/>
    <lineage>
        <taxon>Eukaryota</taxon>
        <taxon>Viridiplantae</taxon>
        <taxon>Chlorophyta</taxon>
        <taxon>core chlorophytes</taxon>
        <taxon>Trebouxiophyceae</taxon>
        <taxon>Chlorellales</taxon>
        <taxon>Chlorellaceae</taxon>
        <taxon>Apatococcus</taxon>
    </lineage>
</organism>
<dbReference type="InterPro" id="IPR052121">
    <property type="entry name" value="F-box_SCF_Substrate_Recog"/>
</dbReference>
<keyword evidence="6" id="KW-1185">Reference proteome</keyword>
<accession>A0AAW1T9T1</accession>
<keyword evidence="2" id="KW-0833">Ubl conjugation pathway</keyword>
<dbReference type="InterPro" id="IPR036047">
    <property type="entry name" value="F-box-like_dom_sf"/>
</dbReference>
<dbReference type="Pfam" id="PF12937">
    <property type="entry name" value="F-box-like"/>
    <property type="match status" value="1"/>
</dbReference>
<reference evidence="5 6" key="1">
    <citation type="journal article" date="2024" name="Nat. Commun.">
        <title>Phylogenomics reveals the evolutionary origins of lichenization in chlorophyte algae.</title>
        <authorList>
            <person name="Puginier C."/>
            <person name="Libourel C."/>
            <person name="Otte J."/>
            <person name="Skaloud P."/>
            <person name="Haon M."/>
            <person name="Grisel S."/>
            <person name="Petersen M."/>
            <person name="Berrin J.G."/>
            <person name="Delaux P.M."/>
            <person name="Dal Grande F."/>
            <person name="Keller J."/>
        </authorList>
    </citation>
    <scope>NUCLEOTIDE SEQUENCE [LARGE SCALE GENOMIC DNA]</scope>
    <source>
        <strain evidence="5 6">SAG 2523</strain>
    </source>
</reference>
<dbReference type="InterPro" id="IPR001810">
    <property type="entry name" value="F-box_dom"/>
</dbReference>
<dbReference type="PROSITE" id="PS50181">
    <property type="entry name" value="FBOX"/>
    <property type="match status" value="1"/>
</dbReference>
<sequence length="333" mass="36816">MTARCTEEDLADELLLALDETPSPGLASQVRPAPRKRSRSQGPARPGPEEVPQRHCAPPRDFTDAPEPTPLPQGLNPTSAGVLCQFPTEVFMRVLACLSAEELILLTQVNSFFAKVGSDPILWKRLCTLRWKGSQDTDGNSRGTTWKAVYLAKDGAELGEKVEGAPEAMKIFLRQSIVGRRSERPSHRVSCGEEILRHARPAHMGPQRPHTCLGPVTFRHVGGNCVACTVCGWVHVCDENCRERLIDRQSHLPVCPLSGRCFDRLMTEQEEDEADLGPPCDRDPGEDGIYGGRLAVSAYLAGYNSHSLCAIAPSSVYPSLQAKWRKEREWLER</sequence>
<dbReference type="SUPFAM" id="SSF81383">
    <property type="entry name" value="F-box domain"/>
    <property type="match status" value="1"/>
</dbReference>